<dbReference type="VEuPathDB" id="FungiDB:PSHT_10894"/>
<organism evidence="2 3">
    <name type="scientific">Puccinia striiformis</name>
    <dbReference type="NCBI Taxonomy" id="27350"/>
    <lineage>
        <taxon>Eukaryota</taxon>
        <taxon>Fungi</taxon>
        <taxon>Dikarya</taxon>
        <taxon>Basidiomycota</taxon>
        <taxon>Pucciniomycotina</taxon>
        <taxon>Pucciniomycetes</taxon>
        <taxon>Pucciniales</taxon>
        <taxon>Pucciniaceae</taxon>
        <taxon>Puccinia</taxon>
    </lineage>
</organism>
<reference evidence="3" key="3">
    <citation type="journal article" date="2018" name="Mol. Plant Microbe Interact.">
        <title>Genome sequence resources for the wheat stripe rust pathogen (Puccinia striiformis f. sp. tritici) and the barley stripe rust pathogen (Puccinia striiformis f. sp. hordei).</title>
        <authorList>
            <person name="Xia C."/>
            <person name="Wang M."/>
            <person name="Yin C."/>
            <person name="Cornejo O.E."/>
            <person name="Hulbert S.H."/>
            <person name="Chen X."/>
        </authorList>
    </citation>
    <scope>NUCLEOTIDE SEQUENCE [LARGE SCALE GENOMIC DNA]</scope>
    <source>
        <strain evidence="3">93TX-2</strain>
    </source>
</reference>
<dbReference type="EMBL" id="PKSM01000174">
    <property type="protein sequence ID" value="POW05180.1"/>
    <property type="molecule type" value="Genomic_DNA"/>
</dbReference>
<dbReference type="Proteomes" id="UP000238274">
    <property type="component" value="Unassembled WGS sequence"/>
</dbReference>
<evidence type="ECO:0000256" key="1">
    <source>
        <dbReference type="SAM" id="MobiDB-lite"/>
    </source>
</evidence>
<dbReference type="Pfam" id="PF14223">
    <property type="entry name" value="Retrotran_gag_2"/>
    <property type="match status" value="1"/>
</dbReference>
<keyword evidence="3" id="KW-1185">Reference proteome</keyword>
<dbReference type="PANTHER" id="PTHR33246:SF51">
    <property type="entry name" value="MYB_SANT-LIKE DOMAIN-CONTAINING PROTEIN"/>
    <property type="match status" value="1"/>
</dbReference>
<gene>
    <name evidence="2" type="ORF">PSHT_10894</name>
</gene>
<protein>
    <submittedName>
        <fullName evidence="2">Uncharacterized protein</fullName>
    </submittedName>
</protein>
<proteinExistence type="predicted"/>
<name>A0A2S4V6V4_9BASI</name>
<evidence type="ECO:0000313" key="2">
    <source>
        <dbReference type="EMBL" id="POW05180.1"/>
    </source>
</evidence>
<reference evidence="3" key="2">
    <citation type="journal article" date="2018" name="BMC Genomics">
        <title>Genomic insights into host adaptation between the wheat stripe rust pathogen (Puccinia striiformis f. sp. tritici) and the barley stripe rust pathogen (Puccinia striiformis f. sp. hordei).</title>
        <authorList>
            <person name="Xia C."/>
            <person name="Wang M."/>
            <person name="Yin C."/>
            <person name="Cornejo O.E."/>
            <person name="Hulbert S.H."/>
            <person name="Chen X."/>
        </authorList>
    </citation>
    <scope>NUCLEOTIDE SEQUENCE [LARGE SCALE GENOMIC DNA]</scope>
    <source>
        <strain evidence="3">93TX-2</strain>
    </source>
</reference>
<feature type="region of interest" description="Disordered" evidence="1">
    <location>
        <begin position="258"/>
        <end position="326"/>
    </location>
</feature>
<dbReference type="PANTHER" id="PTHR33246">
    <property type="entry name" value="CCHC-TYPE DOMAIN-CONTAINING PROTEIN"/>
    <property type="match status" value="1"/>
</dbReference>
<evidence type="ECO:0000313" key="3">
    <source>
        <dbReference type="Proteomes" id="UP000238274"/>
    </source>
</evidence>
<dbReference type="AlphaFoldDB" id="A0A2S4V6V4"/>
<accession>A0A2S4V6V4</accession>
<feature type="compositionally biased region" description="Low complexity" evidence="1">
    <location>
        <begin position="261"/>
        <end position="270"/>
    </location>
</feature>
<sequence length="434" mass="47131">MSLDEPPHLASSGANKANNNNNLAKVAGIPVLTPPGPNTNFLTWRLNRPCLRPQHYRAKKSPRHVGKGHVSSFIARTIDKSNIRFIMELGTNTPAIWATLHEAHQDCSAGGRMYWLRRLVTTKMTGEDIESHIDAISTNSERLTALITKAKPLTVADIHATGLVNSLPVDWQPCISSFMNNDDVSPARIAAALKQESLRRKARREEETALVSAAKAAVPDPNPTRPPFDDKLYCTVCKIQGHNLLVCERAAKILTNHSRRSNGNSSSRSDYSNRDRSSRKSQPGADRGRSSQNSRPTKPPAKAGLTTVVDLGGESDDESDYSGSEYARNATTAPGAEICSQASTDANLDSGCSISMTPHPLSVQHLKSDSTPVHLADHLVVSSTQKGLMTLPLSVDRQVNSLVVPGLREPLLSIAGLCDKFALGCFHSYFLQHL</sequence>
<comment type="caution">
    <text evidence="2">The sequence shown here is derived from an EMBL/GenBank/DDBJ whole genome shotgun (WGS) entry which is preliminary data.</text>
</comment>
<reference evidence="2 3" key="1">
    <citation type="submission" date="2017-12" db="EMBL/GenBank/DDBJ databases">
        <title>Gene loss provides genomic basis for host adaptation in cereal stripe rust fungi.</title>
        <authorList>
            <person name="Xia C."/>
        </authorList>
    </citation>
    <scope>NUCLEOTIDE SEQUENCE [LARGE SCALE GENOMIC DNA]</scope>
    <source>
        <strain evidence="2 3">93TX-2</strain>
    </source>
</reference>